<sequence length="947" mass="101950">MPCQYYSFSLSQIPCSFAQGAPVPSVVLRAGQPAYSHVASTLHPTLKIYRMSGSAQYFNRVTASAQLDGNDANRSDGLPRFQPYQHGGGGGRGEGGRRGGGRGDHWRFRGGGRVGGQGPWDPSNSARGRFAGRGNGMASPSSDLGQFPSRPPTLDFSPPPAAARLPIAVRRAVDAYVARFAPLVQMELEEERRQVDERLRVWPMGRLRSEGLVLTDLRAVRRGSYLGKAIVRLTAADGGELPFHRFTSGTLVTLCRLNPLSERTTEGLVLDRGRWEVRLVMDSLPPGLMEGLWRLDKGVNIVTYQRMAQAMQALYKDPNTVGTAAAGAAATGDYEGGNDDEEEGGDNDDVTEYRGSSGQEYGYGRGNAGYGSRRGRGRNNRRDGKRRLRRQQDEEDEDELPPGTYLTDILLAPASARVAAAAAQPAPLVPEVGLRWAAAHIAQPTDPRVEDPEMGLNLSQVRGVAMAMQHRVALLQGPPGTGKTTTIVRFIQHIRHTMRYPHPILACAQSNVAVDNLLEGLVDLGMRAVRVGQPVKVRESLRDATLDARILEHPLLADIDEQERQLRTLRQRLPSLRGRDRGLGHRDVSLLGRRVREMRAQMMADILAGADVICSTCVGAGGDTLQDLSFPLVVLDEGSQCCEPEALIPLVKACRHAVLVGDHCQLPPTVQSERAAAAGLGKSLFERLMEAGVPASMLQVQYRMHPALSAFPSARFYGRRLMDGVEAAMRLPPPLPLPAADVAGPIMFVDVAGGREEVSQGGSKSNRAEALVVVGMVRHMLAAGISSADIGIVTPYLAQVQLLSNLLMPHIPPGAPTLEVSTVDGYQGREKEVMVFSTVRANPSATLGFLEDWRRLNVAITRPRRALLLVGNADTLRKGDNTTNRTAASATTTTTVQEEAEAEVESGSGFCSPARGGGGGGGGAWRPALGSVGHWAAYMSWLEGLPG</sequence>
<evidence type="ECO:0000259" key="6">
    <source>
        <dbReference type="Pfam" id="PF13086"/>
    </source>
</evidence>
<evidence type="ECO:0000313" key="8">
    <source>
        <dbReference type="EMBL" id="GIL91151.1"/>
    </source>
</evidence>
<evidence type="ECO:0000256" key="1">
    <source>
        <dbReference type="ARBA" id="ARBA00022741"/>
    </source>
</evidence>
<dbReference type="InterPro" id="IPR027417">
    <property type="entry name" value="P-loop_NTPase"/>
</dbReference>
<dbReference type="PANTHER" id="PTHR10887:SF517">
    <property type="entry name" value="RNA HELICASE NONSENSE MRNA REDUCING FACTOR"/>
    <property type="match status" value="1"/>
</dbReference>
<dbReference type="GO" id="GO:0005737">
    <property type="term" value="C:cytoplasm"/>
    <property type="evidence" value="ECO:0007669"/>
    <property type="project" value="TreeGrafter"/>
</dbReference>
<feature type="domain" description="DNA2/NAM7 helicase helicase" evidence="6">
    <location>
        <begin position="456"/>
        <end position="673"/>
    </location>
</feature>
<feature type="region of interest" description="Disordered" evidence="5">
    <location>
        <begin position="68"/>
        <end position="158"/>
    </location>
</feature>
<proteinExistence type="predicted"/>
<reference evidence="8" key="1">
    <citation type="journal article" date="2021" name="Proc. Natl. Acad. Sci. U.S.A.">
        <title>Three genomes in the algal genus Volvox reveal the fate of a haploid sex-determining region after a transition to homothallism.</title>
        <authorList>
            <person name="Yamamoto K."/>
            <person name="Hamaji T."/>
            <person name="Kawai-Toyooka H."/>
            <person name="Matsuzaki R."/>
            <person name="Takahashi F."/>
            <person name="Nishimura Y."/>
            <person name="Kawachi M."/>
            <person name="Noguchi H."/>
            <person name="Minakuchi Y."/>
            <person name="Umen J.G."/>
            <person name="Toyoda A."/>
            <person name="Nozaki H."/>
        </authorList>
    </citation>
    <scope>NUCLEOTIDE SEQUENCE</scope>
    <source>
        <strain evidence="8">NIES-3786</strain>
    </source>
</reference>
<dbReference type="OrthoDB" id="6513042at2759"/>
<feature type="region of interest" description="Disordered" evidence="5">
    <location>
        <begin position="878"/>
        <end position="922"/>
    </location>
</feature>
<dbReference type="InterPro" id="IPR041679">
    <property type="entry name" value="DNA2/NAM7-like_C"/>
</dbReference>
<evidence type="ECO:0000256" key="5">
    <source>
        <dbReference type="SAM" id="MobiDB-lite"/>
    </source>
</evidence>
<dbReference type="Pfam" id="PF13087">
    <property type="entry name" value="AAA_12"/>
    <property type="match status" value="1"/>
</dbReference>
<evidence type="ECO:0000256" key="4">
    <source>
        <dbReference type="ARBA" id="ARBA00022840"/>
    </source>
</evidence>
<dbReference type="EMBL" id="BNCP01000062">
    <property type="protein sequence ID" value="GIL91151.1"/>
    <property type="molecule type" value="Genomic_DNA"/>
</dbReference>
<dbReference type="GO" id="GO:0003724">
    <property type="term" value="F:RNA helicase activity"/>
    <property type="evidence" value="ECO:0007669"/>
    <property type="project" value="TreeGrafter"/>
</dbReference>
<dbReference type="Pfam" id="PF13086">
    <property type="entry name" value="AAA_11"/>
    <property type="match status" value="1"/>
</dbReference>
<keyword evidence="2" id="KW-0378">Hydrolase</keyword>
<dbReference type="Proteomes" id="UP000747110">
    <property type="component" value="Unassembled WGS sequence"/>
</dbReference>
<evidence type="ECO:0000256" key="2">
    <source>
        <dbReference type="ARBA" id="ARBA00022801"/>
    </source>
</evidence>
<name>A0A8J4CXW9_9CHLO</name>
<dbReference type="FunFam" id="3.40.50.300:FF:000326">
    <property type="entry name" value="P-loop containing nucleoside triphosphate hydrolase"/>
    <property type="match status" value="1"/>
</dbReference>
<evidence type="ECO:0000256" key="3">
    <source>
        <dbReference type="ARBA" id="ARBA00022806"/>
    </source>
</evidence>
<feature type="compositionally biased region" description="Low complexity" evidence="5">
    <location>
        <begin position="881"/>
        <end position="897"/>
    </location>
</feature>
<dbReference type="InterPro" id="IPR047187">
    <property type="entry name" value="SF1_C_Upf1"/>
</dbReference>
<dbReference type="AlphaFoldDB" id="A0A8J4CXW9"/>
<feature type="compositionally biased region" description="Acidic residues" evidence="5">
    <location>
        <begin position="336"/>
        <end position="350"/>
    </location>
</feature>
<dbReference type="GO" id="GO:0016787">
    <property type="term" value="F:hydrolase activity"/>
    <property type="evidence" value="ECO:0007669"/>
    <property type="project" value="UniProtKB-KW"/>
</dbReference>
<keyword evidence="1" id="KW-0547">Nucleotide-binding</keyword>
<keyword evidence="4" id="KW-0067">ATP-binding</keyword>
<evidence type="ECO:0000259" key="7">
    <source>
        <dbReference type="Pfam" id="PF13087"/>
    </source>
</evidence>
<dbReference type="CDD" id="cd18808">
    <property type="entry name" value="SF1_C_Upf1"/>
    <property type="match status" value="1"/>
</dbReference>
<dbReference type="GO" id="GO:0005524">
    <property type="term" value="F:ATP binding"/>
    <property type="evidence" value="ECO:0007669"/>
    <property type="project" value="UniProtKB-KW"/>
</dbReference>
<dbReference type="InterPro" id="IPR045055">
    <property type="entry name" value="DNA2/NAM7-like"/>
</dbReference>
<feature type="domain" description="DNA2/NAM7 helicase-like C-terminal" evidence="7">
    <location>
        <begin position="681"/>
        <end position="873"/>
    </location>
</feature>
<feature type="compositionally biased region" description="Basic and acidic residues" evidence="5">
    <location>
        <begin position="94"/>
        <end position="107"/>
    </location>
</feature>
<dbReference type="Gene3D" id="3.40.50.300">
    <property type="entry name" value="P-loop containing nucleotide triphosphate hydrolases"/>
    <property type="match status" value="2"/>
</dbReference>
<feature type="region of interest" description="Disordered" evidence="5">
    <location>
        <begin position="331"/>
        <end position="403"/>
    </location>
</feature>
<keyword evidence="9" id="KW-1185">Reference proteome</keyword>
<dbReference type="GO" id="GO:0000184">
    <property type="term" value="P:nuclear-transcribed mRNA catabolic process, nonsense-mediated decay"/>
    <property type="evidence" value="ECO:0007669"/>
    <property type="project" value="TreeGrafter"/>
</dbReference>
<evidence type="ECO:0008006" key="10">
    <source>
        <dbReference type="Google" id="ProtNLM"/>
    </source>
</evidence>
<feature type="non-terminal residue" evidence="8">
    <location>
        <position position="947"/>
    </location>
</feature>
<evidence type="ECO:0000313" key="9">
    <source>
        <dbReference type="Proteomes" id="UP000747110"/>
    </source>
</evidence>
<dbReference type="PANTHER" id="PTHR10887">
    <property type="entry name" value="DNA2/NAM7 HELICASE FAMILY"/>
    <property type="match status" value="1"/>
</dbReference>
<accession>A0A8J4CXW9</accession>
<organism evidence="8 9">
    <name type="scientific">Volvox reticuliferus</name>
    <dbReference type="NCBI Taxonomy" id="1737510"/>
    <lineage>
        <taxon>Eukaryota</taxon>
        <taxon>Viridiplantae</taxon>
        <taxon>Chlorophyta</taxon>
        <taxon>core chlorophytes</taxon>
        <taxon>Chlorophyceae</taxon>
        <taxon>CS clade</taxon>
        <taxon>Chlamydomonadales</taxon>
        <taxon>Volvocaceae</taxon>
        <taxon>Volvox</taxon>
    </lineage>
</organism>
<feature type="compositionally biased region" description="Gly residues" evidence="5">
    <location>
        <begin position="109"/>
        <end position="118"/>
    </location>
</feature>
<comment type="caution">
    <text evidence="8">The sequence shown here is derived from an EMBL/GenBank/DDBJ whole genome shotgun (WGS) entry which is preliminary data.</text>
</comment>
<feature type="compositionally biased region" description="Basic residues" evidence="5">
    <location>
        <begin position="373"/>
        <end position="389"/>
    </location>
</feature>
<protein>
    <recommendedName>
        <fullName evidence="10">AAA+ ATPase domain-containing protein</fullName>
    </recommendedName>
</protein>
<keyword evidence="3" id="KW-0347">Helicase</keyword>
<dbReference type="GO" id="GO:0005694">
    <property type="term" value="C:chromosome"/>
    <property type="evidence" value="ECO:0007669"/>
    <property type="project" value="UniProtKB-ARBA"/>
</dbReference>
<dbReference type="InterPro" id="IPR041677">
    <property type="entry name" value="DNA2/NAM7_AAA_11"/>
</dbReference>
<gene>
    <name evidence="8" type="ORF">Vretifemale_18812</name>
</gene>
<dbReference type="SUPFAM" id="SSF52540">
    <property type="entry name" value="P-loop containing nucleoside triphosphate hydrolases"/>
    <property type="match status" value="1"/>
</dbReference>